<feature type="compositionally biased region" description="Polar residues" evidence="9">
    <location>
        <begin position="312"/>
        <end position="324"/>
    </location>
</feature>
<evidence type="ECO:0000259" key="10">
    <source>
        <dbReference type="PROSITE" id="PS50071"/>
    </source>
</evidence>
<proteinExistence type="inferred from homology"/>
<dbReference type="PANTHER" id="PTHR24341:SF6">
    <property type="entry name" value="HOMEOBOX PROTEIN INVECTED"/>
    <property type="match status" value="1"/>
</dbReference>
<organism evidence="11 12">
    <name type="scientific">Varroa destructor</name>
    <name type="common">Honeybee mite</name>
    <dbReference type="NCBI Taxonomy" id="109461"/>
    <lineage>
        <taxon>Eukaryota</taxon>
        <taxon>Metazoa</taxon>
        <taxon>Ecdysozoa</taxon>
        <taxon>Arthropoda</taxon>
        <taxon>Chelicerata</taxon>
        <taxon>Arachnida</taxon>
        <taxon>Acari</taxon>
        <taxon>Parasitiformes</taxon>
        <taxon>Mesostigmata</taxon>
        <taxon>Gamasina</taxon>
        <taxon>Dermanyssoidea</taxon>
        <taxon>Varroidae</taxon>
        <taxon>Varroa</taxon>
    </lineage>
</organism>
<dbReference type="GO" id="GO:0000978">
    <property type="term" value="F:RNA polymerase II cis-regulatory region sequence-specific DNA binding"/>
    <property type="evidence" value="ECO:0007669"/>
    <property type="project" value="TreeGrafter"/>
</dbReference>
<dbReference type="GO" id="GO:0030182">
    <property type="term" value="P:neuron differentiation"/>
    <property type="evidence" value="ECO:0007669"/>
    <property type="project" value="TreeGrafter"/>
</dbReference>
<feature type="domain" description="Homeobox" evidence="10">
    <location>
        <begin position="397"/>
        <end position="457"/>
    </location>
</feature>
<dbReference type="KEGG" id="vde:111251625"/>
<dbReference type="InterPro" id="IPR020479">
    <property type="entry name" value="HD_metazoa"/>
</dbReference>
<dbReference type="GeneID" id="111251625"/>
<dbReference type="PROSITE" id="PS50071">
    <property type="entry name" value="HOMEOBOX_2"/>
    <property type="match status" value="1"/>
</dbReference>
<dbReference type="PRINTS" id="PR00031">
    <property type="entry name" value="HTHREPRESSR"/>
</dbReference>
<evidence type="ECO:0000313" key="11">
    <source>
        <dbReference type="EnsemblMetazoa" id="XP_022664096"/>
    </source>
</evidence>
<dbReference type="GO" id="GO:0000981">
    <property type="term" value="F:DNA-binding transcription factor activity, RNA polymerase II-specific"/>
    <property type="evidence" value="ECO:0007669"/>
    <property type="project" value="InterPro"/>
</dbReference>
<dbReference type="InterPro" id="IPR019549">
    <property type="entry name" value="Homeobox-engrailed_C-terminal"/>
</dbReference>
<comment type="subcellular location">
    <subcellularLocation>
        <location evidence="1 6 7">Nucleus</location>
    </subcellularLocation>
</comment>
<dbReference type="PANTHER" id="PTHR24341">
    <property type="entry name" value="HOMEOBOX PROTEIN ENGRAILED"/>
    <property type="match status" value="1"/>
</dbReference>
<evidence type="ECO:0000256" key="4">
    <source>
        <dbReference type="ARBA" id="ARBA00023155"/>
    </source>
</evidence>
<dbReference type="PRINTS" id="PR00026">
    <property type="entry name" value="ENGRAILED"/>
</dbReference>
<feature type="compositionally biased region" description="Acidic residues" evidence="9">
    <location>
        <begin position="108"/>
        <end position="117"/>
    </location>
</feature>
<dbReference type="PRINTS" id="PR00024">
    <property type="entry name" value="HOMEOBOX"/>
</dbReference>
<feature type="DNA-binding region" description="Homeobox" evidence="6">
    <location>
        <begin position="399"/>
        <end position="458"/>
    </location>
</feature>
<evidence type="ECO:0000256" key="5">
    <source>
        <dbReference type="ARBA" id="ARBA00023242"/>
    </source>
</evidence>
<dbReference type="EnsemblMetazoa" id="XM_022808361">
    <property type="protein sequence ID" value="XP_022664096"/>
    <property type="gene ID" value="LOC111251625"/>
</dbReference>
<dbReference type="Proteomes" id="UP000594260">
    <property type="component" value="Unplaced"/>
</dbReference>
<dbReference type="OrthoDB" id="6159439at2759"/>
<comment type="similarity">
    <text evidence="8">Belongs to the Engrailed homeobox family.</text>
</comment>
<keyword evidence="3 6" id="KW-0238">DNA-binding</keyword>
<accession>A0A7M7KAQ9</accession>
<dbReference type="PROSITE" id="PS00027">
    <property type="entry name" value="HOMEOBOX_1"/>
    <property type="match status" value="1"/>
</dbReference>
<dbReference type="CDD" id="cd00086">
    <property type="entry name" value="homeodomain"/>
    <property type="match status" value="1"/>
</dbReference>
<dbReference type="SMART" id="SM00389">
    <property type="entry name" value="HOX"/>
    <property type="match status" value="1"/>
</dbReference>
<dbReference type="GO" id="GO:0005634">
    <property type="term" value="C:nucleus"/>
    <property type="evidence" value="ECO:0007669"/>
    <property type="project" value="UniProtKB-SubCell"/>
</dbReference>
<dbReference type="InParanoid" id="A0A7M7KAQ9"/>
<dbReference type="FunFam" id="1.10.10.60:FF:000189">
    <property type="entry name" value="Homeobox protein engrailed-like"/>
    <property type="match status" value="1"/>
</dbReference>
<dbReference type="InterPro" id="IPR050720">
    <property type="entry name" value="Engrailed_Homeobox_TFs"/>
</dbReference>
<dbReference type="AlphaFoldDB" id="A0A7M7KAQ9"/>
<sequence length="487" mass="53144">MFCYMLSAAQAILRQQALLESTGQPTLGPEPRLAPVVGDVGLQDSLRASTESKELEAEDDVSVDDDEPTVTAANNGDEMERVAKASPEDQGEQEAAGSEDEPPRPSEPQEETEDDPNNCDPQSNKWRGAEKDLKFSIEKILSPAFGNDFWAQFPFYRPEVDFLQLQSLAGNLQRLQQLHAEQAKLSAAAAAASAQSTAGHINHAAVAAAAAAGHGGHLQAMQSLATLQNCLKASIQQPHATALNGLNALHHVTGRQSSETLPGSALNNLQLSALQSMQQLQSLQLIQSRKSPESRKRRRSSDEPTSPARTPEVTSPQSGASTAATAARIERHEDSESQDTVADDSRLKSSEEGSNTGEEVVGVDKRGLWPAWVYCTRYSDRPSSGPRSKRTKRKEKSDEKRPRTAFTAEQLQRLKKEFQDNRYLTEKRRQDLASELGLNESQIKIWFQNKRAKLKKSTGRPNPLALELMAQGLYNHTTAGDDGGSSS</sequence>
<feature type="region of interest" description="Disordered" evidence="9">
    <location>
        <begin position="380"/>
        <end position="407"/>
    </location>
</feature>
<dbReference type="InterPro" id="IPR019737">
    <property type="entry name" value="Homeobox-engrailed_CS"/>
</dbReference>
<dbReference type="Gene3D" id="1.10.10.60">
    <property type="entry name" value="Homeodomain-like"/>
    <property type="match status" value="1"/>
</dbReference>
<dbReference type="RefSeq" id="XP_022664096.1">
    <property type="nucleotide sequence ID" value="XM_022808361.1"/>
</dbReference>
<keyword evidence="4 6" id="KW-0371">Homeobox</keyword>
<dbReference type="InterPro" id="IPR001356">
    <property type="entry name" value="HD"/>
</dbReference>
<reference evidence="11" key="1">
    <citation type="submission" date="2021-01" db="UniProtKB">
        <authorList>
            <consortium name="EnsemblMetazoa"/>
        </authorList>
    </citation>
    <scope>IDENTIFICATION</scope>
</reference>
<feature type="region of interest" description="Disordered" evidence="9">
    <location>
        <begin position="49"/>
        <end position="126"/>
    </location>
</feature>
<dbReference type="InterPro" id="IPR009057">
    <property type="entry name" value="Homeodomain-like_sf"/>
</dbReference>
<name>A0A7M7KAQ9_VARDE</name>
<evidence type="ECO:0000256" key="7">
    <source>
        <dbReference type="RuleBase" id="RU000682"/>
    </source>
</evidence>
<evidence type="ECO:0000256" key="9">
    <source>
        <dbReference type="SAM" id="MobiDB-lite"/>
    </source>
</evidence>
<feature type="compositionally biased region" description="Acidic residues" evidence="9">
    <location>
        <begin position="89"/>
        <end position="100"/>
    </location>
</feature>
<evidence type="ECO:0000256" key="8">
    <source>
        <dbReference type="RuleBase" id="RU510713"/>
    </source>
</evidence>
<keyword evidence="5 6" id="KW-0539">Nucleus</keyword>
<evidence type="ECO:0000256" key="3">
    <source>
        <dbReference type="ARBA" id="ARBA00023125"/>
    </source>
</evidence>
<dbReference type="PROSITE" id="PS00033">
    <property type="entry name" value="ENGRAILED"/>
    <property type="match status" value="1"/>
</dbReference>
<evidence type="ECO:0000313" key="12">
    <source>
        <dbReference type="Proteomes" id="UP000594260"/>
    </source>
</evidence>
<evidence type="ECO:0000256" key="1">
    <source>
        <dbReference type="ARBA" id="ARBA00004123"/>
    </source>
</evidence>
<keyword evidence="12" id="KW-1185">Reference proteome</keyword>
<dbReference type="SUPFAM" id="SSF46689">
    <property type="entry name" value="Homeodomain-like"/>
    <property type="match status" value="1"/>
</dbReference>
<evidence type="ECO:0000256" key="2">
    <source>
        <dbReference type="ARBA" id="ARBA00022473"/>
    </source>
</evidence>
<feature type="region of interest" description="Disordered" evidence="9">
    <location>
        <begin position="282"/>
        <end position="361"/>
    </location>
</feature>
<protein>
    <recommendedName>
        <fullName evidence="8">Homeobox protein engrailed-like</fullName>
    </recommendedName>
</protein>
<keyword evidence="2" id="KW-0217">Developmental protein</keyword>
<dbReference type="InterPro" id="IPR000047">
    <property type="entry name" value="HTH_motif"/>
</dbReference>
<dbReference type="Pfam" id="PF10525">
    <property type="entry name" value="Engrail_1_C_sig"/>
    <property type="match status" value="1"/>
</dbReference>
<dbReference type="Pfam" id="PF00046">
    <property type="entry name" value="Homeodomain"/>
    <property type="match status" value="1"/>
</dbReference>
<feature type="compositionally biased region" description="Acidic residues" evidence="9">
    <location>
        <begin position="56"/>
        <end position="68"/>
    </location>
</feature>
<dbReference type="InterPro" id="IPR017970">
    <property type="entry name" value="Homeobox_CS"/>
</dbReference>
<feature type="compositionally biased region" description="Basic and acidic residues" evidence="9">
    <location>
        <begin position="78"/>
        <end position="87"/>
    </location>
</feature>
<dbReference type="GO" id="GO:0009653">
    <property type="term" value="P:anatomical structure morphogenesis"/>
    <property type="evidence" value="ECO:0007669"/>
    <property type="project" value="UniProtKB-ARBA"/>
</dbReference>
<dbReference type="InterPro" id="IPR000747">
    <property type="entry name" value="HD_engrailed"/>
</dbReference>
<evidence type="ECO:0000256" key="6">
    <source>
        <dbReference type="PROSITE-ProRule" id="PRU00108"/>
    </source>
</evidence>